<dbReference type="AlphaFoldDB" id="A0AB39BSM8"/>
<name>A0AB39BSM8_9BACI</name>
<reference evidence="1" key="1">
    <citation type="submission" date="2024-07" db="EMBL/GenBank/DDBJ databases">
        <title>Identification and characteristics of an arsenic-resistant bacterial isolate, which belongs to a novel species.</title>
        <authorList>
            <person name="Juszczyk A."/>
            <person name="Kowalczyk A."/>
            <person name="Was K."/>
            <person name="Kosowicz W."/>
            <person name="Budzyn A."/>
            <person name="Latowski D."/>
        </authorList>
    </citation>
    <scope>NUCLEOTIDE SEQUENCE</scope>
    <source>
        <strain evidence="1">As8PL</strain>
    </source>
</reference>
<organism evidence="1">
    <name type="scientific">Alkalihalophilus sp. As8PL</name>
    <dbReference type="NCBI Taxonomy" id="3237103"/>
    <lineage>
        <taxon>Bacteria</taxon>
        <taxon>Bacillati</taxon>
        <taxon>Bacillota</taxon>
        <taxon>Bacilli</taxon>
        <taxon>Bacillales</taxon>
        <taxon>Bacillaceae</taxon>
        <taxon>Alkalihalophilus</taxon>
    </lineage>
</organism>
<proteinExistence type="predicted"/>
<dbReference type="EMBL" id="CP162551">
    <property type="protein sequence ID" value="XDI36704.1"/>
    <property type="molecule type" value="Genomic_DNA"/>
</dbReference>
<evidence type="ECO:0000313" key="1">
    <source>
        <dbReference type="EMBL" id="XDI36704.1"/>
    </source>
</evidence>
<gene>
    <name evidence="1" type="ORF">AB3N04_18835</name>
</gene>
<protein>
    <submittedName>
        <fullName evidence="1">YlzJ-like family protein</fullName>
    </submittedName>
</protein>
<accession>A0AB39BSM8</accession>
<dbReference type="RefSeq" id="WP_368504099.1">
    <property type="nucleotide sequence ID" value="NZ_CP162551.1"/>
</dbReference>
<sequence length="73" mass="8254">MILYTMMPHEQIFPQDESVYATQQVVNCADGQLIVEQVNASQYKIVRLMSSNPMSYLNPGYSPGTIIQAKPQF</sequence>
<dbReference type="InterPro" id="IPR025619">
    <property type="entry name" value="YlzJ"/>
</dbReference>
<dbReference type="Pfam" id="PF14035">
    <property type="entry name" value="YlzJ"/>
    <property type="match status" value="1"/>
</dbReference>